<dbReference type="Gene3D" id="3.40.50.1390">
    <property type="entry name" value="Resolvase, N-terminal catalytic domain"/>
    <property type="match status" value="1"/>
</dbReference>
<protein>
    <submittedName>
        <fullName evidence="5">Recombinase family protein</fullName>
    </submittedName>
</protein>
<dbReference type="Proteomes" id="UP000179621">
    <property type="component" value="Unassembled WGS sequence"/>
</dbReference>
<dbReference type="EMBL" id="MLIH01000012">
    <property type="protein sequence ID" value="OHU09970.1"/>
    <property type="molecule type" value="Genomic_DNA"/>
</dbReference>
<organism evidence="5 6">
    <name type="scientific">Mycobacteroides saopaulense</name>
    <dbReference type="NCBI Taxonomy" id="1578165"/>
    <lineage>
        <taxon>Bacteria</taxon>
        <taxon>Bacillati</taxon>
        <taxon>Actinomycetota</taxon>
        <taxon>Actinomycetes</taxon>
        <taxon>Mycobacteriales</taxon>
        <taxon>Mycobacteriaceae</taxon>
        <taxon>Mycobacteroides</taxon>
    </lineage>
</organism>
<evidence type="ECO:0000313" key="6">
    <source>
        <dbReference type="Proteomes" id="UP000179621"/>
    </source>
</evidence>
<feature type="domain" description="Recombinase" evidence="4">
    <location>
        <begin position="159"/>
        <end position="310"/>
    </location>
</feature>
<dbReference type="InterPro" id="IPR038109">
    <property type="entry name" value="DNA_bind_recomb_sf"/>
</dbReference>
<gene>
    <name evidence="5" type="ORF">BKG73_12685</name>
</gene>
<dbReference type="PANTHER" id="PTHR30461">
    <property type="entry name" value="DNA-INVERTASE FROM LAMBDOID PROPHAGE"/>
    <property type="match status" value="1"/>
</dbReference>
<dbReference type="Gene3D" id="3.90.1750.20">
    <property type="entry name" value="Putative Large Serine Recombinase, Chain B, Domain 2"/>
    <property type="match status" value="1"/>
</dbReference>
<dbReference type="InterPro" id="IPR036162">
    <property type="entry name" value="Resolvase-like_N_sf"/>
</dbReference>
<dbReference type="InterPro" id="IPR006119">
    <property type="entry name" value="Resolv_N"/>
</dbReference>
<evidence type="ECO:0000256" key="1">
    <source>
        <dbReference type="ARBA" id="ARBA00023125"/>
    </source>
</evidence>
<accession>A0ABX3C0E3</accession>
<dbReference type="PANTHER" id="PTHR30461:SF2">
    <property type="entry name" value="SERINE RECOMBINASE PINE-RELATED"/>
    <property type="match status" value="1"/>
</dbReference>
<dbReference type="PROSITE" id="PS51737">
    <property type="entry name" value="RECOMBINASE_DNA_BIND"/>
    <property type="match status" value="1"/>
</dbReference>
<reference evidence="5 6" key="1">
    <citation type="submission" date="2016-10" db="EMBL/GenBank/DDBJ databases">
        <title>Evaluation of Human, Animal and Environmental Mycobacterium chelonae Isolates by Core Genome Phylogenomic Analysis, Targeted Gene Comparison, and Anti-microbial Susceptibility Patterns: A Tale of Mistaken Identities.</title>
        <authorList>
            <person name="Fogelson S.B."/>
            <person name="Camus A.C."/>
            <person name="Lorenz W."/>
            <person name="Vasireddy R."/>
            <person name="Vasireddy S."/>
            <person name="Smith T."/>
            <person name="Brown-Elliott B.A."/>
            <person name="Wallace R.J.Jr."/>
            <person name="Hasan N.A."/>
            <person name="Reischl U."/>
            <person name="Sanchez S."/>
        </authorList>
    </citation>
    <scope>NUCLEOTIDE SEQUENCE [LARGE SCALE GENOMIC DNA]</scope>
    <source>
        <strain evidence="5 6">8528</strain>
    </source>
</reference>
<dbReference type="PROSITE" id="PS51736">
    <property type="entry name" value="RECOMBINASES_3"/>
    <property type="match status" value="1"/>
</dbReference>
<dbReference type="InterPro" id="IPR050639">
    <property type="entry name" value="SSR_resolvase"/>
</dbReference>
<dbReference type="RefSeq" id="WP_070912355.1">
    <property type="nucleotide sequence ID" value="NZ_MLIC01000005.1"/>
</dbReference>
<dbReference type="SUPFAM" id="SSF53041">
    <property type="entry name" value="Resolvase-like"/>
    <property type="match status" value="1"/>
</dbReference>
<keyword evidence="1" id="KW-0238">DNA-binding</keyword>
<dbReference type="SMART" id="SM00857">
    <property type="entry name" value="Resolvase"/>
    <property type="match status" value="1"/>
</dbReference>
<evidence type="ECO:0000259" key="3">
    <source>
        <dbReference type="PROSITE" id="PS51736"/>
    </source>
</evidence>
<keyword evidence="6" id="KW-1185">Reference proteome</keyword>
<dbReference type="InterPro" id="IPR025827">
    <property type="entry name" value="Zn_ribbon_recom_dom"/>
</dbReference>
<dbReference type="InterPro" id="IPR011109">
    <property type="entry name" value="DNA_bind_recombinase_dom"/>
</dbReference>
<name>A0ABX3C0E3_9MYCO</name>
<evidence type="ECO:0000256" key="2">
    <source>
        <dbReference type="ARBA" id="ARBA00023172"/>
    </source>
</evidence>
<dbReference type="Pfam" id="PF00239">
    <property type="entry name" value="Resolvase"/>
    <property type="match status" value="1"/>
</dbReference>
<sequence>MKPRALIVVRLSRVTDATTSPERQVTACRELCATRGYEVVGVAEDLDVSAGKTTPFDRPQLGRWLADPSKFDVIVFFRVDRIVRRLFDLADLIRWSREHGVTLVSATETHFDLSTDFGDIIALLVAKVAEMELEAISERNASAFRHNIKAGKYRGGMPPWGYVPTRDEDSGDWRLVQDPMQVSVIHDVVARVLKGEPLRAIAHDLTAQGVPTPKDRFAQTQGREVSGYEWHSFPLKRALTSPTLLGRVVTREPLLDAQGRVQRDTKGRKVFGPETVVVGDDGSPVIRAEPILSREVFDRVGVELSGRENRKEPTKRSSGLLLRVIYCGECGRPAYRLKGGTGRKARYRCASAQYKDSCSNRTIALEWAESELERRILTNMGPMERKRRVWFPGNDHSDELSEVNEMLSDLTDQLGTGAFKRGTPQRVRLDERIKSLTQRQEALASLPQEPAGWKYEPTGELFSDWWESQDTEARNVWLRQMNFRVVWKSHTEGTSTVVDEFKLDGDLTMDLDADQLFGPVVDMVAEFVESEVIK</sequence>
<dbReference type="CDD" id="cd00338">
    <property type="entry name" value="Ser_Recombinase"/>
    <property type="match status" value="1"/>
</dbReference>
<feature type="domain" description="Resolvase/invertase-type recombinase catalytic" evidence="3">
    <location>
        <begin position="4"/>
        <end position="151"/>
    </location>
</feature>
<comment type="caution">
    <text evidence="5">The sequence shown here is derived from an EMBL/GenBank/DDBJ whole genome shotgun (WGS) entry which is preliminary data.</text>
</comment>
<evidence type="ECO:0000259" key="4">
    <source>
        <dbReference type="PROSITE" id="PS51737"/>
    </source>
</evidence>
<dbReference type="Pfam" id="PF07508">
    <property type="entry name" value="Recombinase"/>
    <property type="match status" value="1"/>
</dbReference>
<proteinExistence type="predicted"/>
<dbReference type="Pfam" id="PF13408">
    <property type="entry name" value="Zn_ribbon_recom"/>
    <property type="match status" value="1"/>
</dbReference>
<keyword evidence="2" id="KW-0233">DNA recombination</keyword>
<evidence type="ECO:0000313" key="5">
    <source>
        <dbReference type="EMBL" id="OHU09970.1"/>
    </source>
</evidence>